<sequence>MRLRGQKHTIIYIAAFLLCSTVLFSQESLNQSLKEENEYYNNYGVSGYSKKEIERQVIPYYDNFGSHIVNGYLIYGLQTDRSRVFDSDDQNSSDSTINASNNLFQTSLVSEAFNNFIITRDALGDMKSVFLVGSQIYTKFTPLTMNKLNFQGVRWDIWTPAIKFTTLISRTRPFIMSQNDVSGNSYIGYYRDDMRNWQGVVRDELLPDEEYIEKNWGLWPPDVSSDDTYGKKRGWQLNYDENSDYSNKSIYGDYDILWGFHGKTNVKGVNLGLTYLNHHRSDVKKGEKVFSGDLPNDYIPSEIHFEFYDLTPETESDPGVRVEKVTMTMNGQDLGPDGEGAAYLLRSDDLLVNSALPVGCSGNRPVIVAFNTSFAAKNHFGDSTKVQRIDFTFTVAGNYIVFVSTDKMVTMGYAGKRNSQTNEVELDGPFTRSISGTYESQQLPGWTKYIIRSNTSQEMDPFTYARHGKDFTTSGNSWFGDYIAKSPSPVYASGSGIEAAYASSRRSYSYTYSINAGSETYGIDFKGKMFGVNFNGEVAVNRKDYIYPGGERFDPVNRLAAYIKLDRGIIPEVLTAKGMLYNVDPEYDPALEIPQVSGHFSYSYLYNRFDRNESYFIPDYLRYPQHFNNNFHLLDDNDDNDLYVESDRMVYPGDLGSGSAVNRWQADGTFNSYKASGQRMYEKANFVSLPTGLQMFYGDDNGVYTDQFDRNHNGLVDYKEDFLLYDKEPPNISELDNDKNNNGVWDLEEDDPYPDLPKGIQPSYVLVSNGWKSQGIRGATAGVDYTPIKNLKVSGVGVFEKAIDLDFSPLNDATAGYDGEGNQSLTLKSLAMLNVVKRSLGLQYYLGGEIQYLRDNIRNDVIRLQEVEDIEFLYQDYYYQTDELRYRNAIVGNAIAGFTYNNIPNFSYKAALNIGANKTLPLNGRFYTVRTIRNQALDTTLYEYRWETYDASLTKRVSLVNKFDYQLNFNFNFKDKFAPLNFLNRFSLNPQYKFAWSYSGNSETVDPRDAFDPDELLTDQLLTEYRVDWARYRTDNISEFMSAPILRCAFKIAEKTIFQYGVQWKKTFDWLVKEQSSLRRVQTLQVYSSDNVAGYNVALLMGMNFINNDYDILKYDEVFQSGHLYDGRDLQFFIRVYAGN</sequence>
<dbReference type="Proteomes" id="UP000179243">
    <property type="component" value="Unassembled WGS sequence"/>
</dbReference>
<comment type="caution">
    <text evidence="1">The sequence shown here is derived from an EMBL/GenBank/DDBJ whole genome shotgun (WGS) entry which is preliminary data.</text>
</comment>
<protein>
    <submittedName>
        <fullName evidence="1">Uncharacterized protein</fullName>
    </submittedName>
</protein>
<proteinExistence type="predicted"/>
<dbReference type="AlphaFoldDB" id="A0A1F7F3A9"/>
<evidence type="ECO:0000313" key="2">
    <source>
        <dbReference type="Proteomes" id="UP000179243"/>
    </source>
</evidence>
<organism evidence="1 2">
    <name type="scientific">Candidatus Raymondbacteria bacterium RIFOXYD12_FULL_49_13</name>
    <dbReference type="NCBI Taxonomy" id="1817890"/>
    <lineage>
        <taxon>Bacteria</taxon>
        <taxon>Raymondiibacteriota</taxon>
    </lineage>
</organism>
<accession>A0A1F7F3A9</accession>
<name>A0A1F7F3A9_UNCRA</name>
<reference evidence="1 2" key="1">
    <citation type="journal article" date="2016" name="Nat. Commun.">
        <title>Thousands of microbial genomes shed light on interconnected biogeochemical processes in an aquifer system.</title>
        <authorList>
            <person name="Anantharaman K."/>
            <person name="Brown C.T."/>
            <person name="Hug L.A."/>
            <person name="Sharon I."/>
            <person name="Castelle C.J."/>
            <person name="Probst A.J."/>
            <person name="Thomas B.C."/>
            <person name="Singh A."/>
            <person name="Wilkins M.J."/>
            <person name="Karaoz U."/>
            <person name="Brodie E.L."/>
            <person name="Williams K.H."/>
            <person name="Hubbard S.S."/>
            <person name="Banfield J.F."/>
        </authorList>
    </citation>
    <scope>NUCLEOTIDE SEQUENCE [LARGE SCALE GENOMIC DNA]</scope>
</reference>
<dbReference type="EMBL" id="MFYX01000131">
    <property type="protein sequence ID" value="OGK01154.1"/>
    <property type="molecule type" value="Genomic_DNA"/>
</dbReference>
<gene>
    <name evidence="1" type="ORF">A2519_01360</name>
</gene>
<evidence type="ECO:0000313" key="1">
    <source>
        <dbReference type="EMBL" id="OGK01154.1"/>
    </source>
</evidence>